<feature type="transmembrane region" description="Helical" evidence="1">
    <location>
        <begin position="1113"/>
        <end position="1132"/>
    </location>
</feature>
<accession>A0A6M3XRN9</accession>
<keyword evidence="1" id="KW-1133">Transmembrane helix</keyword>
<sequence>MEVPILQSEPFDPEGSGYDYEIAQQVGEPDETGHWFSLDTRTGMVLKGRKHETWHKTLETEKKLGNIIIKKGDRYYSIPKTDVQPPEFLGDPMPFAIDNYFSEWSKDRPIEKVPDERSSFVKVAHNLSRPFLAQGYNAAAALNRGLAGFSAHLDAISDFVGISTGLEKEGLFEEAARLYEDNAEYWKQRADKVGIGFIDEIVSEAVGGFVPGVSQFVMDVASSFTFPYMDGAAQAYKRGEDPFSAGMLEAAKTGTLAGIFRMIHPLKQYLRAPLMGTVFGIQEAEGIPKGKKLKAFVKGAAIGAGYSMTSPGGRMGLNEVGEAMKPAINKFITDMKSERGAIGIEKPPAKTLKQAYDTVRERLKGMPHVPISEIMKEMGITDLNEIKPLIMQGFKDGSIQGSHASWTLGEAHPSLTPEMKAATFYLGDQRISDIKMLREPAPAVAKESVIYKDKSGNIIGKATGKERSVAQIPKYEKVAFSKEHTHPEKGGFSENDVNLFIQGNLTETVIVNPDGTKYTLSKPSGWVYPKDLSGYEVKKQVAKAKDKILENIDPKTHFDEIFRLQNEEIAKRFGLIFSESKISKIEQIKPTPAPAEKVEPAPAQEITQPTGYIPPDVIEEGQKRPRKFLKRVEESLDIEPELKKQLEKVDPQDYLVQPNAESLAKADERIKTEGLDKTVDYALSDAPLSAEKGATFITLMERFQKEGDFDRAVQMIEAYDMQLREAGRFVQAASLFSRGSPQIFIRWANKQLKAVENKYGWADTLFGRKPESFSLSKEEQKVVMEKYREINELPEGANKIDATLRLIDMVARKVPPSVSELIDAYRYQNMLSSIRTQMRNVGENVFNTFISKPVDITTRGGIDYFKSLLTGKDREAYVKDVAVYMKTAINAVPNAVHAFVETLKLSRTADIGKPELGIEAKGEFQRARAKQIPTALTLVQRFMEAADKFNMALIGAGEMAVQKKRGLSDADAYRKATKATEEYLYRGKLDPTDPRLSYPSQLLASLGKMMEGTRKLPGLETLSKWYVPFLKTPINKGIQMVERSPIGALRDPKQLADAEIQAKLLSGAVVTALGAIAAMTGQTTWAPPTDPKEKALYYAAGRKPFSVMLFDKWIPLWYLGPFALAFGIPMAIKHYTVDRKQALTGGAIDRISEIANGLSQFIGSQSSTQSIGALFSALSGDINFTFSQQTGFTVQQIIPATSLIRYINTIIDPVYRKPEGFVERIEANLPFLSQKLDARMTPLFEESRRETINYFLPYDIGTSKELYEGLLPLERYNIRQRYLEGRVNDITKRLRNNDLTPEESMKEIMKIMQAAPKSLGMLGEELNNK</sequence>
<protein>
    <submittedName>
        <fullName evidence="2">Putative structural protein</fullName>
    </submittedName>
</protein>
<evidence type="ECO:0000313" key="2">
    <source>
        <dbReference type="EMBL" id="QJI00522.1"/>
    </source>
</evidence>
<reference evidence="2" key="1">
    <citation type="submission" date="2020-03" db="EMBL/GenBank/DDBJ databases">
        <title>The deep terrestrial virosphere.</title>
        <authorList>
            <person name="Holmfeldt K."/>
            <person name="Nilsson E."/>
            <person name="Simone D."/>
            <person name="Lopez-Fernandez M."/>
            <person name="Wu X."/>
            <person name="de Brujin I."/>
            <person name="Lundin D."/>
            <person name="Andersson A."/>
            <person name="Bertilsson S."/>
            <person name="Dopson M."/>
        </authorList>
    </citation>
    <scope>NUCLEOTIDE SEQUENCE</scope>
    <source>
        <strain evidence="2">TM448B01983</strain>
    </source>
</reference>
<name>A0A6M3XRN9_9ZZZZ</name>
<evidence type="ECO:0000256" key="1">
    <source>
        <dbReference type="SAM" id="Phobius"/>
    </source>
</evidence>
<keyword evidence="1" id="KW-0472">Membrane</keyword>
<gene>
    <name evidence="2" type="ORF">TM448B01983_0008</name>
</gene>
<organism evidence="2">
    <name type="scientific">viral metagenome</name>
    <dbReference type="NCBI Taxonomy" id="1070528"/>
    <lineage>
        <taxon>unclassified sequences</taxon>
        <taxon>metagenomes</taxon>
        <taxon>organismal metagenomes</taxon>
    </lineage>
</organism>
<keyword evidence="1" id="KW-0812">Transmembrane</keyword>
<dbReference type="EMBL" id="MT144858">
    <property type="protein sequence ID" value="QJI00522.1"/>
    <property type="molecule type" value="Genomic_DNA"/>
</dbReference>
<proteinExistence type="predicted"/>